<proteinExistence type="predicted"/>
<accession>A0ABT2YKZ7</accession>
<dbReference type="EMBL" id="JAJIRN010000010">
    <property type="protein sequence ID" value="MCV2370727.1"/>
    <property type="molecule type" value="Genomic_DNA"/>
</dbReference>
<dbReference type="NCBIfam" id="TIGR02595">
    <property type="entry name" value="PEP_CTERM"/>
    <property type="match status" value="1"/>
</dbReference>
<gene>
    <name evidence="2" type="ORF">LNV07_21795</name>
</gene>
<sequence>MQGSFRITETILNDGPTAQNASFNFYIAPGFIDNVIATPLTGSNFVSAGLNFDIRRNGSTVWGSSASLSSDVTGTSYAASGDTALYVGTDAYRAVPGGYRSVDLGLIQAGESITLSYEMSSFARGSSSAGAGRWVAETNNYVPGQWIDLCSGECGTPNMYFSAGHTVTVPAHFVEGGVSRSHASSGDPFEIDLGYNGGNPYFTGVRALPDDFAASVTFTTAVPEPKTNALLLAGLALMGAFVRRRQAHIGR</sequence>
<evidence type="ECO:0000313" key="2">
    <source>
        <dbReference type="EMBL" id="MCV2370727.1"/>
    </source>
</evidence>
<keyword evidence="3" id="KW-1185">Reference proteome</keyword>
<feature type="domain" description="Ice-binding protein C-terminal" evidence="1">
    <location>
        <begin position="221"/>
        <end position="245"/>
    </location>
</feature>
<dbReference type="RefSeq" id="WP_263573316.1">
    <property type="nucleotide sequence ID" value="NZ_JAJIRN010000010.1"/>
</dbReference>
<reference evidence="2 3" key="1">
    <citation type="submission" date="2021-11" db="EMBL/GenBank/DDBJ databases">
        <authorList>
            <person name="Liang Q."/>
            <person name="Mou H."/>
            <person name="Liu Z."/>
        </authorList>
    </citation>
    <scope>NUCLEOTIDE SEQUENCE [LARGE SCALE GENOMIC DNA]</scope>
    <source>
        <strain evidence="2 3">CHU3</strain>
    </source>
</reference>
<organism evidence="2 3">
    <name type="scientific">Roseateles oligotrophus</name>
    <dbReference type="NCBI Taxonomy" id="1769250"/>
    <lineage>
        <taxon>Bacteria</taxon>
        <taxon>Pseudomonadati</taxon>
        <taxon>Pseudomonadota</taxon>
        <taxon>Betaproteobacteria</taxon>
        <taxon>Burkholderiales</taxon>
        <taxon>Sphaerotilaceae</taxon>
        <taxon>Roseateles</taxon>
    </lineage>
</organism>
<comment type="caution">
    <text evidence="2">The sequence shown here is derived from an EMBL/GenBank/DDBJ whole genome shotgun (WGS) entry which is preliminary data.</text>
</comment>
<dbReference type="Proteomes" id="UP001209701">
    <property type="component" value="Unassembled WGS sequence"/>
</dbReference>
<evidence type="ECO:0000313" key="3">
    <source>
        <dbReference type="Proteomes" id="UP001209701"/>
    </source>
</evidence>
<name>A0ABT2YKZ7_9BURK</name>
<dbReference type="Pfam" id="PF07589">
    <property type="entry name" value="PEP-CTERM"/>
    <property type="match status" value="1"/>
</dbReference>
<protein>
    <submittedName>
        <fullName evidence="2">PEP-CTERM sorting domain-containing protein</fullName>
    </submittedName>
</protein>
<dbReference type="InterPro" id="IPR013424">
    <property type="entry name" value="Ice-binding_C"/>
</dbReference>
<evidence type="ECO:0000259" key="1">
    <source>
        <dbReference type="Pfam" id="PF07589"/>
    </source>
</evidence>